<evidence type="ECO:0000259" key="9">
    <source>
        <dbReference type="Pfam" id="PF01120"/>
    </source>
</evidence>
<feature type="site" description="May be important for catalysis" evidence="7">
    <location>
        <position position="329"/>
    </location>
</feature>
<keyword evidence="5" id="KW-0378">Hydrolase</keyword>
<comment type="similarity">
    <text evidence="2">Belongs to the glycosyl hydrolase 29 family.</text>
</comment>
<dbReference type="PRINTS" id="PR00741">
    <property type="entry name" value="GLHYDRLASE29"/>
</dbReference>
<comment type="function">
    <text evidence="1">Alpha-L-fucosidase is responsible for hydrolyzing the alpha-1,6-linked fucose joined to the reducing-end N-acetylglucosamine of the carbohydrate moieties of glycoproteins.</text>
</comment>
<feature type="domain" description="Glycoside hydrolase family 29 N-terminal" evidence="9">
    <location>
        <begin position="49"/>
        <end position="397"/>
    </location>
</feature>
<dbReference type="InterPro" id="IPR016286">
    <property type="entry name" value="FUC_metazoa-typ"/>
</dbReference>
<dbReference type="Proteomes" id="UP000292958">
    <property type="component" value="Unassembled WGS sequence"/>
</dbReference>
<dbReference type="InterPro" id="IPR017853">
    <property type="entry name" value="GH"/>
</dbReference>
<dbReference type="SUPFAM" id="SSF51445">
    <property type="entry name" value="(Trans)glycosidases"/>
    <property type="match status" value="1"/>
</dbReference>
<dbReference type="AlphaFoldDB" id="A0A4Q7YV24"/>
<dbReference type="InterPro" id="IPR013780">
    <property type="entry name" value="Glyco_hydro_b"/>
</dbReference>
<dbReference type="EMBL" id="SHKW01000001">
    <property type="protein sequence ID" value="RZU41500.1"/>
    <property type="molecule type" value="Genomic_DNA"/>
</dbReference>
<dbReference type="Gene3D" id="3.20.20.80">
    <property type="entry name" value="Glycosidases"/>
    <property type="match status" value="1"/>
</dbReference>
<name>A0A4Q7YV24_9BACT</name>
<keyword evidence="4 8" id="KW-0732">Signal</keyword>
<organism evidence="11 12">
    <name type="scientific">Edaphobacter modestus</name>
    <dbReference type="NCBI Taxonomy" id="388466"/>
    <lineage>
        <taxon>Bacteria</taxon>
        <taxon>Pseudomonadati</taxon>
        <taxon>Acidobacteriota</taxon>
        <taxon>Terriglobia</taxon>
        <taxon>Terriglobales</taxon>
        <taxon>Acidobacteriaceae</taxon>
        <taxon>Edaphobacter</taxon>
    </lineage>
</organism>
<dbReference type="GO" id="GO:0006004">
    <property type="term" value="P:fucose metabolic process"/>
    <property type="evidence" value="ECO:0007669"/>
    <property type="project" value="InterPro"/>
</dbReference>
<evidence type="ECO:0000256" key="5">
    <source>
        <dbReference type="ARBA" id="ARBA00022801"/>
    </source>
</evidence>
<evidence type="ECO:0000256" key="7">
    <source>
        <dbReference type="PIRSR" id="PIRSR001092-1"/>
    </source>
</evidence>
<gene>
    <name evidence="11" type="ORF">BDD14_3023</name>
</gene>
<dbReference type="EC" id="3.2.1.51" evidence="3"/>
<dbReference type="InterPro" id="IPR006311">
    <property type="entry name" value="TAT_signal"/>
</dbReference>
<feature type="domain" description="Alpha-L-fucosidase C-terminal" evidence="10">
    <location>
        <begin position="446"/>
        <end position="522"/>
    </location>
</feature>
<evidence type="ECO:0000256" key="3">
    <source>
        <dbReference type="ARBA" id="ARBA00012662"/>
    </source>
</evidence>
<accession>A0A4Q7YV24</accession>
<protein>
    <recommendedName>
        <fullName evidence="3">alpha-L-fucosidase</fullName>
        <ecNumber evidence="3">3.2.1.51</ecNumber>
    </recommendedName>
</protein>
<evidence type="ECO:0000313" key="11">
    <source>
        <dbReference type="EMBL" id="RZU41500.1"/>
    </source>
</evidence>
<evidence type="ECO:0000256" key="8">
    <source>
        <dbReference type="SAM" id="SignalP"/>
    </source>
</evidence>
<keyword evidence="12" id="KW-1185">Reference proteome</keyword>
<evidence type="ECO:0000256" key="4">
    <source>
        <dbReference type="ARBA" id="ARBA00022729"/>
    </source>
</evidence>
<dbReference type="Gene3D" id="2.60.40.1180">
    <property type="entry name" value="Golgi alpha-mannosidase II"/>
    <property type="match status" value="1"/>
</dbReference>
<dbReference type="InterPro" id="IPR000933">
    <property type="entry name" value="Glyco_hydro_29"/>
</dbReference>
<dbReference type="OrthoDB" id="107551at2"/>
<evidence type="ECO:0000313" key="12">
    <source>
        <dbReference type="Proteomes" id="UP000292958"/>
    </source>
</evidence>
<comment type="caution">
    <text evidence="11">The sequence shown here is derived from an EMBL/GenBank/DDBJ whole genome shotgun (WGS) entry which is preliminary data.</text>
</comment>
<dbReference type="PROSITE" id="PS51318">
    <property type="entry name" value="TAT"/>
    <property type="match status" value="1"/>
</dbReference>
<evidence type="ECO:0000256" key="1">
    <source>
        <dbReference type="ARBA" id="ARBA00004071"/>
    </source>
</evidence>
<dbReference type="PIRSF" id="PIRSF001092">
    <property type="entry name" value="Alpha-L-fucosidase"/>
    <property type="match status" value="1"/>
</dbReference>
<dbReference type="SMART" id="SM00812">
    <property type="entry name" value="Alpha_L_fucos"/>
    <property type="match status" value="1"/>
</dbReference>
<sequence length="530" mass="59185">MPISRRRILTDSALLAAASLLPRPLTAAQTGAPQGAADAYATPKPDLNGPVQPTWESFRDTYAVPTWFNQAKFGIFIHWGLYSIPAHGSEWYERHMYKDAEGIKWHAEHYGPQDKFGYKEFIPLFKPDKYHAEEWISLFQRAGARYVVPVAEHHDGFPMYRSELTPWCAGRMGPKRDLTGELATAARRQNLIFGLSSHRMEHAYFAYPAKGLKTDQFNPMLAGFYGPPIDQQFNSGANSKIFQLDWLARVQELIDKFEPQMLYFDNGVNPREYDEVKLRAAAYLYNRARERGYQATLATKDDAYLFATVQDFEGTHHAPKWPYAGAWQCDTPIGNSWGYIEGLKVASGLSLIHQIVAVASCGGNLLLNISPKGDGSIPEDQQQSLSTLGDWLTDHGEAIYGSRAWIMPGEGPAVSARPNGDWKGRSTGILNWPRVSSAPEKPYTEADFRFTTKDGKLYAIGYKEPTGEATIRSLSTAKAKVERVSLLGKQPQPVKFHQTAEGLVLILPPQTAKSEQPYVLRVEGMVPVGL</sequence>
<feature type="chain" id="PRO_5020553889" description="alpha-L-fucosidase" evidence="8">
    <location>
        <begin position="28"/>
        <end position="530"/>
    </location>
</feature>
<dbReference type="Pfam" id="PF16757">
    <property type="entry name" value="Fucosidase_C"/>
    <property type="match status" value="1"/>
</dbReference>
<evidence type="ECO:0000256" key="2">
    <source>
        <dbReference type="ARBA" id="ARBA00007951"/>
    </source>
</evidence>
<evidence type="ECO:0000259" key="10">
    <source>
        <dbReference type="Pfam" id="PF16757"/>
    </source>
</evidence>
<dbReference type="PANTHER" id="PTHR10030">
    <property type="entry name" value="ALPHA-L-FUCOSIDASE"/>
    <property type="match status" value="1"/>
</dbReference>
<dbReference type="RefSeq" id="WP_130419409.1">
    <property type="nucleotide sequence ID" value="NZ_SHKW01000001.1"/>
</dbReference>
<feature type="signal peptide" evidence="8">
    <location>
        <begin position="1"/>
        <end position="27"/>
    </location>
</feature>
<reference evidence="11 12" key="1">
    <citation type="submission" date="2019-02" db="EMBL/GenBank/DDBJ databases">
        <title>Genomic Encyclopedia of Archaeal and Bacterial Type Strains, Phase II (KMG-II): from individual species to whole genera.</title>
        <authorList>
            <person name="Goeker M."/>
        </authorList>
    </citation>
    <scope>NUCLEOTIDE SEQUENCE [LARGE SCALE GENOMIC DNA]</scope>
    <source>
        <strain evidence="11 12">DSM 18101</strain>
    </source>
</reference>
<dbReference type="GO" id="GO:0004560">
    <property type="term" value="F:alpha-L-fucosidase activity"/>
    <property type="evidence" value="ECO:0007669"/>
    <property type="project" value="InterPro"/>
</dbReference>
<proteinExistence type="inferred from homology"/>
<dbReference type="PANTHER" id="PTHR10030:SF37">
    <property type="entry name" value="ALPHA-L-FUCOSIDASE-RELATED"/>
    <property type="match status" value="1"/>
</dbReference>
<dbReference type="InterPro" id="IPR031919">
    <property type="entry name" value="Fucosidase_C"/>
</dbReference>
<dbReference type="GO" id="GO:0016139">
    <property type="term" value="P:glycoside catabolic process"/>
    <property type="evidence" value="ECO:0007669"/>
    <property type="project" value="TreeGrafter"/>
</dbReference>
<dbReference type="InterPro" id="IPR057739">
    <property type="entry name" value="Glyco_hydro_29_N"/>
</dbReference>
<keyword evidence="6" id="KW-0326">Glycosidase</keyword>
<dbReference type="GO" id="GO:0005764">
    <property type="term" value="C:lysosome"/>
    <property type="evidence" value="ECO:0007669"/>
    <property type="project" value="TreeGrafter"/>
</dbReference>
<dbReference type="Pfam" id="PF01120">
    <property type="entry name" value="Alpha_L_fucos"/>
    <property type="match status" value="1"/>
</dbReference>
<evidence type="ECO:0000256" key="6">
    <source>
        <dbReference type="ARBA" id="ARBA00023295"/>
    </source>
</evidence>